<comment type="caution">
    <text evidence="1">The sequence shown here is derived from an EMBL/GenBank/DDBJ whole genome shotgun (WGS) entry which is preliminary data.</text>
</comment>
<protein>
    <submittedName>
        <fullName evidence="1">Uncharacterized protein</fullName>
    </submittedName>
</protein>
<evidence type="ECO:0000313" key="1">
    <source>
        <dbReference type="EMBL" id="KAG5594702.1"/>
    </source>
</evidence>
<reference evidence="1 2" key="1">
    <citation type="submission" date="2020-09" db="EMBL/GenBank/DDBJ databases">
        <title>De no assembly of potato wild relative species, Solanum commersonii.</title>
        <authorList>
            <person name="Cho K."/>
        </authorList>
    </citation>
    <scope>NUCLEOTIDE SEQUENCE [LARGE SCALE GENOMIC DNA]</scope>
    <source>
        <strain evidence="1">LZ3.2</strain>
        <tissue evidence="1">Leaf</tissue>
    </source>
</reference>
<name>A0A9J5Y6M8_SOLCO</name>
<gene>
    <name evidence="1" type="ORF">H5410_035934</name>
</gene>
<sequence>MILKLFSYVLQSGDVAILSVEPSSNRIRHILKSDVFEFHNYNFVSSIEYKKFRHQLPGRPSEKYRDKA</sequence>
<dbReference type="AlphaFoldDB" id="A0A9J5Y6M8"/>
<proteinExistence type="predicted"/>
<evidence type="ECO:0000313" key="2">
    <source>
        <dbReference type="Proteomes" id="UP000824120"/>
    </source>
</evidence>
<dbReference type="Proteomes" id="UP000824120">
    <property type="component" value="Chromosome 7"/>
</dbReference>
<organism evidence="1 2">
    <name type="scientific">Solanum commersonii</name>
    <name type="common">Commerson's wild potato</name>
    <name type="synonym">Commerson's nightshade</name>
    <dbReference type="NCBI Taxonomy" id="4109"/>
    <lineage>
        <taxon>Eukaryota</taxon>
        <taxon>Viridiplantae</taxon>
        <taxon>Streptophyta</taxon>
        <taxon>Embryophyta</taxon>
        <taxon>Tracheophyta</taxon>
        <taxon>Spermatophyta</taxon>
        <taxon>Magnoliopsida</taxon>
        <taxon>eudicotyledons</taxon>
        <taxon>Gunneridae</taxon>
        <taxon>Pentapetalae</taxon>
        <taxon>asterids</taxon>
        <taxon>lamiids</taxon>
        <taxon>Solanales</taxon>
        <taxon>Solanaceae</taxon>
        <taxon>Solanoideae</taxon>
        <taxon>Solaneae</taxon>
        <taxon>Solanum</taxon>
    </lineage>
</organism>
<dbReference type="EMBL" id="JACXVP010000007">
    <property type="protein sequence ID" value="KAG5594702.1"/>
    <property type="molecule type" value="Genomic_DNA"/>
</dbReference>
<accession>A0A9J5Y6M8</accession>
<keyword evidence="2" id="KW-1185">Reference proteome</keyword>